<dbReference type="AlphaFoldDB" id="I4B7B8"/>
<dbReference type="Gene3D" id="1.10.3720.10">
    <property type="entry name" value="MetI-like"/>
    <property type="match status" value="1"/>
</dbReference>
<feature type="transmembrane region" description="Helical" evidence="7">
    <location>
        <begin position="214"/>
        <end position="232"/>
    </location>
</feature>
<organism evidence="9 10">
    <name type="scientific">Turneriella parva (strain ATCC BAA-1111 / DSM 21527 / NCTC 11395 / H)</name>
    <name type="common">Leptospira parva</name>
    <dbReference type="NCBI Taxonomy" id="869212"/>
    <lineage>
        <taxon>Bacteria</taxon>
        <taxon>Pseudomonadati</taxon>
        <taxon>Spirochaetota</taxon>
        <taxon>Spirochaetia</taxon>
        <taxon>Leptospirales</taxon>
        <taxon>Leptospiraceae</taxon>
        <taxon>Turneriella</taxon>
    </lineage>
</organism>
<proteinExistence type="inferred from homology"/>
<comment type="subcellular location">
    <subcellularLocation>
        <location evidence="1 7">Cell membrane</location>
        <topology evidence="1 7">Multi-pass membrane protein</topology>
    </subcellularLocation>
</comment>
<evidence type="ECO:0000313" key="9">
    <source>
        <dbReference type="EMBL" id="AFM13175.1"/>
    </source>
</evidence>
<keyword evidence="6 7" id="KW-0472">Membrane</keyword>
<dbReference type="PROSITE" id="PS50928">
    <property type="entry name" value="ABC_TM1"/>
    <property type="match status" value="1"/>
</dbReference>
<dbReference type="GO" id="GO:0005886">
    <property type="term" value="C:plasma membrane"/>
    <property type="evidence" value="ECO:0007669"/>
    <property type="project" value="UniProtKB-SubCell"/>
</dbReference>
<gene>
    <name evidence="9" type="ordered locus">Turpa_2535</name>
</gene>
<keyword evidence="3" id="KW-1003">Cell membrane</keyword>
<keyword evidence="5 7" id="KW-1133">Transmembrane helix</keyword>
<dbReference type="SUPFAM" id="SSF161098">
    <property type="entry name" value="MetI-like"/>
    <property type="match status" value="1"/>
</dbReference>
<dbReference type="OrthoDB" id="9805855at2"/>
<evidence type="ECO:0000256" key="2">
    <source>
        <dbReference type="ARBA" id="ARBA00022448"/>
    </source>
</evidence>
<dbReference type="RefSeq" id="WP_014803680.1">
    <property type="nucleotide sequence ID" value="NC_018020.1"/>
</dbReference>
<keyword evidence="4 7" id="KW-0812">Transmembrane</keyword>
<dbReference type="HOGENOM" id="CLU_930471_0_0_12"/>
<name>I4B7B8_TURPD</name>
<comment type="similarity">
    <text evidence="7">Belongs to the binding-protein-dependent transport system permease family.</text>
</comment>
<feature type="domain" description="ABC transmembrane type-1" evidence="8">
    <location>
        <begin position="93"/>
        <end position="287"/>
    </location>
</feature>
<dbReference type="InterPro" id="IPR000515">
    <property type="entry name" value="MetI-like"/>
</dbReference>
<feature type="transmembrane region" description="Helical" evidence="7">
    <location>
        <begin position="269"/>
        <end position="290"/>
    </location>
</feature>
<dbReference type="Proteomes" id="UP000006048">
    <property type="component" value="Chromosome"/>
</dbReference>
<evidence type="ECO:0000256" key="3">
    <source>
        <dbReference type="ARBA" id="ARBA00022475"/>
    </source>
</evidence>
<dbReference type="EMBL" id="CP002959">
    <property type="protein sequence ID" value="AFM13175.1"/>
    <property type="molecule type" value="Genomic_DNA"/>
</dbReference>
<accession>I4B7B8</accession>
<dbReference type="PANTHER" id="PTHR43163">
    <property type="entry name" value="DIPEPTIDE TRANSPORT SYSTEM PERMEASE PROTEIN DPPB-RELATED"/>
    <property type="match status" value="1"/>
</dbReference>
<feature type="transmembrane region" description="Helical" evidence="7">
    <location>
        <begin position="238"/>
        <end position="262"/>
    </location>
</feature>
<evidence type="ECO:0000259" key="8">
    <source>
        <dbReference type="PROSITE" id="PS50928"/>
    </source>
</evidence>
<keyword evidence="2 7" id="KW-0813">Transport</keyword>
<protein>
    <submittedName>
        <fullName evidence="9">ABC-type transporter, integral membrane subunit</fullName>
    </submittedName>
</protein>
<evidence type="ECO:0000256" key="1">
    <source>
        <dbReference type="ARBA" id="ARBA00004651"/>
    </source>
</evidence>
<feature type="transmembrane region" description="Helical" evidence="7">
    <location>
        <begin position="170"/>
        <end position="193"/>
    </location>
</feature>
<evidence type="ECO:0000256" key="7">
    <source>
        <dbReference type="RuleBase" id="RU363032"/>
    </source>
</evidence>
<feature type="transmembrane region" description="Helical" evidence="7">
    <location>
        <begin position="98"/>
        <end position="118"/>
    </location>
</feature>
<sequence length="299" mass="32568">MPLRLLRSLARPLGGFLTILVLVTLLTVFLQHLRKGTAEEALMGQRGTAQGLALITQKSFLTKLAEFAADLPNIFKWKSLRGTPIVPQIQHAFANTTLLTVLSLAFSVVIGLGLLVVAEFAPAFSPALERLATAINTTPIFLIGIFLIWLFSFALHLLPSGGDSTVKSFILPALGIALKFGARLFLLLTNYMRALEKQVFILRARAYSLGSGRIFMHKLANCAMPFVIFWLIETASLFSGAVIVESLFSIHGLGTLLLFALLQYDIRLIFANLVVIAAIVYTTSLIQAGLAAREEALKA</sequence>
<dbReference type="GO" id="GO:0055085">
    <property type="term" value="P:transmembrane transport"/>
    <property type="evidence" value="ECO:0007669"/>
    <property type="project" value="InterPro"/>
</dbReference>
<feature type="transmembrane region" description="Helical" evidence="7">
    <location>
        <begin position="139"/>
        <end position="158"/>
    </location>
</feature>
<dbReference type="KEGG" id="tpx:Turpa_2535"/>
<evidence type="ECO:0000256" key="5">
    <source>
        <dbReference type="ARBA" id="ARBA00022989"/>
    </source>
</evidence>
<feature type="transmembrane region" description="Helical" evidence="7">
    <location>
        <begin position="12"/>
        <end position="33"/>
    </location>
</feature>
<dbReference type="Pfam" id="PF00528">
    <property type="entry name" value="BPD_transp_1"/>
    <property type="match status" value="1"/>
</dbReference>
<reference evidence="9 10" key="1">
    <citation type="submission" date="2012-06" db="EMBL/GenBank/DDBJ databases">
        <title>The complete chromosome of genome of Turneriella parva DSM 21527.</title>
        <authorList>
            <consortium name="US DOE Joint Genome Institute (JGI-PGF)"/>
            <person name="Lucas S."/>
            <person name="Han J."/>
            <person name="Lapidus A."/>
            <person name="Bruce D."/>
            <person name="Goodwin L."/>
            <person name="Pitluck S."/>
            <person name="Peters L."/>
            <person name="Kyrpides N."/>
            <person name="Mavromatis K."/>
            <person name="Ivanova N."/>
            <person name="Mikhailova N."/>
            <person name="Chertkov O."/>
            <person name="Detter J.C."/>
            <person name="Tapia R."/>
            <person name="Han C."/>
            <person name="Land M."/>
            <person name="Hauser L."/>
            <person name="Markowitz V."/>
            <person name="Cheng J.-F."/>
            <person name="Hugenholtz P."/>
            <person name="Woyke T."/>
            <person name="Wu D."/>
            <person name="Gronow S."/>
            <person name="Wellnitz S."/>
            <person name="Brambilla E."/>
            <person name="Klenk H.-P."/>
            <person name="Eisen J.A."/>
        </authorList>
    </citation>
    <scope>NUCLEOTIDE SEQUENCE [LARGE SCALE GENOMIC DNA]</scope>
    <source>
        <strain evidence="10">ATCC BAA-1111 / DSM 21527 / NCTC 11395 / H</strain>
    </source>
</reference>
<dbReference type="STRING" id="869212.Turpa_2535"/>
<evidence type="ECO:0000256" key="6">
    <source>
        <dbReference type="ARBA" id="ARBA00023136"/>
    </source>
</evidence>
<keyword evidence="10" id="KW-1185">Reference proteome</keyword>
<dbReference type="InterPro" id="IPR035906">
    <property type="entry name" value="MetI-like_sf"/>
</dbReference>
<evidence type="ECO:0000256" key="4">
    <source>
        <dbReference type="ARBA" id="ARBA00022692"/>
    </source>
</evidence>
<dbReference type="PANTHER" id="PTHR43163:SF6">
    <property type="entry name" value="DIPEPTIDE TRANSPORT SYSTEM PERMEASE PROTEIN DPPB-RELATED"/>
    <property type="match status" value="1"/>
</dbReference>
<evidence type="ECO:0000313" key="10">
    <source>
        <dbReference type="Proteomes" id="UP000006048"/>
    </source>
</evidence>